<feature type="coiled-coil region" evidence="1">
    <location>
        <begin position="300"/>
        <end position="327"/>
    </location>
</feature>
<evidence type="ECO:0000259" key="2">
    <source>
        <dbReference type="SMART" id="SM00325"/>
    </source>
</evidence>
<dbReference type="InterPro" id="IPR035899">
    <property type="entry name" value="DBL_dom_sf"/>
</dbReference>
<dbReference type="InterPro" id="IPR021895">
    <property type="entry name" value="Bud3_N"/>
</dbReference>
<dbReference type="Pfam" id="PF12015">
    <property type="entry name" value="Bud3_N"/>
    <property type="match status" value="1"/>
</dbReference>
<dbReference type="eggNOG" id="ENOG502QSNK">
    <property type="taxonomic scope" value="Eukaryota"/>
</dbReference>
<gene>
    <name evidence="3" type="ORF">SPAPADRAFT_158772</name>
</gene>
<dbReference type="GeneID" id="18871133"/>
<feature type="non-terminal residue" evidence="3">
    <location>
        <position position="522"/>
    </location>
</feature>
<name>G3AVN4_SPAPN</name>
<proteinExistence type="predicted"/>
<keyword evidence="4" id="KW-1185">Reference proteome</keyword>
<sequence length="522" mass="59188">MILDSSSRFYTSVENLHDKYQSSMTRRALAVTNLKNCNRLINHGGELPELPLWDGINAGQLANSMTKLTTPEIGNKLLELGLVQPHALNSFVVDVVYDNSSGSKNIIEDNNKLVNLLGIQSQHLFDPLLEYSPESINITYSPPMDNTVQDSELVSAIINELLTVQENYTLGLVELLQNFLIPLRITVLNSKNPTTTITKLNTIFPPTIDEITRINCILHAALQNASQYNHQEVIKAMAMFMPYFYKAYIRHEANVNGFNKNLHAFAQKNRSNILDNLNINKSAYSTREIESVVIGALLELPKLKLIIQRLKSEIKDCSEETEQYYNTIVKVIDAFGTDAITIDISKRIFTPTGKILTELATNWPKELQYGWLTRKVVGIYELKNIKSDSKYDRDVIIIFSDNVLILNIVDDDYYTNDGLSVSDILMHSLINQKPLPKYDTFPKMEVTAWSKITDIIVTTYQGTNGEYIRILNTSLNGFQTTNSNYSRNYQIKTPNITGDDIIQLITKSKILSKSQPFHLFKS</sequence>
<accession>G3AVN4</accession>
<dbReference type="InterPro" id="IPR057454">
    <property type="entry name" value="Bud3_C"/>
</dbReference>
<protein>
    <recommendedName>
        <fullName evidence="2">DH domain-containing protein</fullName>
    </recommendedName>
</protein>
<dbReference type="Pfam" id="PF25351">
    <property type="entry name" value="PH_BUD3_C"/>
    <property type="match status" value="1"/>
</dbReference>
<dbReference type="GO" id="GO:0005085">
    <property type="term" value="F:guanyl-nucleotide exchange factor activity"/>
    <property type="evidence" value="ECO:0007669"/>
    <property type="project" value="InterPro"/>
</dbReference>
<dbReference type="AlphaFoldDB" id="G3AVN4"/>
<dbReference type="RefSeq" id="XP_007377965.1">
    <property type="nucleotide sequence ID" value="XM_007377903.1"/>
</dbReference>
<keyword evidence="1" id="KW-0175">Coiled coil</keyword>
<dbReference type="Gene3D" id="1.20.900.10">
    <property type="entry name" value="Dbl homology (DH) domain"/>
    <property type="match status" value="1"/>
</dbReference>
<dbReference type="InParanoid" id="G3AVN4"/>
<dbReference type="HOGENOM" id="CLU_522322_0_0_1"/>
<organism evidence="4">
    <name type="scientific">Spathaspora passalidarum (strain NRRL Y-27907 / 11-Y1)</name>
    <dbReference type="NCBI Taxonomy" id="619300"/>
    <lineage>
        <taxon>Eukaryota</taxon>
        <taxon>Fungi</taxon>
        <taxon>Dikarya</taxon>
        <taxon>Ascomycota</taxon>
        <taxon>Saccharomycotina</taxon>
        <taxon>Pichiomycetes</taxon>
        <taxon>Debaryomycetaceae</taxon>
        <taxon>Spathaspora</taxon>
    </lineage>
</organism>
<dbReference type="STRING" id="619300.G3AVN4"/>
<dbReference type="Proteomes" id="UP000000709">
    <property type="component" value="Unassembled WGS sequence"/>
</dbReference>
<dbReference type="EMBL" id="GL996506">
    <property type="protein sequence ID" value="EGW30199.1"/>
    <property type="molecule type" value="Genomic_DNA"/>
</dbReference>
<dbReference type="SUPFAM" id="SSF48065">
    <property type="entry name" value="DBL homology domain (DH-domain)"/>
    <property type="match status" value="1"/>
</dbReference>
<evidence type="ECO:0000256" key="1">
    <source>
        <dbReference type="SAM" id="Coils"/>
    </source>
</evidence>
<feature type="domain" description="DH" evidence="2">
    <location>
        <begin position="157"/>
        <end position="337"/>
    </location>
</feature>
<evidence type="ECO:0000313" key="3">
    <source>
        <dbReference type="EMBL" id="EGW30199.1"/>
    </source>
</evidence>
<dbReference type="SMART" id="SM00325">
    <property type="entry name" value="RhoGEF"/>
    <property type="match status" value="1"/>
</dbReference>
<dbReference type="KEGG" id="spaa:SPAPADRAFT_158772"/>
<reference evidence="3 4" key="1">
    <citation type="journal article" date="2011" name="Proc. Natl. Acad. Sci. U.S.A.">
        <title>Comparative genomics of xylose-fermenting fungi for enhanced biofuel production.</title>
        <authorList>
            <person name="Wohlbach D.J."/>
            <person name="Kuo A."/>
            <person name="Sato T.K."/>
            <person name="Potts K.M."/>
            <person name="Salamov A.A."/>
            <person name="LaButti K.M."/>
            <person name="Sun H."/>
            <person name="Clum A."/>
            <person name="Pangilinan J.L."/>
            <person name="Lindquist E.A."/>
            <person name="Lucas S."/>
            <person name="Lapidus A."/>
            <person name="Jin M."/>
            <person name="Gunawan C."/>
            <person name="Balan V."/>
            <person name="Dale B.E."/>
            <person name="Jeffries T.W."/>
            <person name="Zinkel R."/>
            <person name="Barry K.W."/>
            <person name="Grigoriev I.V."/>
            <person name="Gasch A.P."/>
        </authorList>
    </citation>
    <scope>NUCLEOTIDE SEQUENCE [LARGE SCALE GENOMIC DNA]</scope>
    <source>
        <strain evidence="4">NRRL Y-27907 / 11-Y1</strain>
    </source>
</reference>
<dbReference type="OrthoDB" id="4066896at2759"/>
<dbReference type="InterPro" id="IPR000219">
    <property type="entry name" value="DH_dom"/>
</dbReference>
<evidence type="ECO:0000313" key="4">
    <source>
        <dbReference type="Proteomes" id="UP000000709"/>
    </source>
</evidence>